<keyword evidence="3" id="KW-0949">S-adenosyl-L-methionine</keyword>
<name>A0A8S5NZ46_9CAUD</name>
<accession>A0A8S5NZ46</accession>
<evidence type="ECO:0000313" key="4">
    <source>
        <dbReference type="EMBL" id="DAD99679.1"/>
    </source>
</evidence>
<keyword evidence="2" id="KW-0808">Transferase</keyword>
<dbReference type="PANTHER" id="PTHR30481">
    <property type="entry name" value="DNA ADENINE METHYLASE"/>
    <property type="match status" value="1"/>
</dbReference>
<evidence type="ECO:0000256" key="2">
    <source>
        <dbReference type="ARBA" id="ARBA00022679"/>
    </source>
</evidence>
<dbReference type="Gene3D" id="3.40.50.150">
    <property type="entry name" value="Vaccinia Virus protein VP39"/>
    <property type="match status" value="2"/>
</dbReference>
<organism evidence="4">
    <name type="scientific">Siphoviridae sp. ctSXk8</name>
    <dbReference type="NCBI Taxonomy" id="2825511"/>
    <lineage>
        <taxon>Viruses</taxon>
        <taxon>Duplodnaviria</taxon>
        <taxon>Heunggongvirae</taxon>
        <taxon>Uroviricota</taxon>
        <taxon>Caudoviricetes</taxon>
    </lineage>
</organism>
<dbReference type="GO" id="GO:0032259">
    <property type="term" value="P:methylation"/>
    <property type="evidence" value="ECO:0007669"/>
    <property type="project" value="UniProtKB-KW"/>
</dbReference>
<keyword evidence="1 4" id="KW-0489">Methyltransferase</keyword>
<protein>
    <submittedName>
        <fullName evidence="4">DNA adenine methylase</fullName>
    </submittedName>
</protein>
<dbReference type="GO" id="GO:0009007">
    <property type="term" value="F:site-specific DNA-methyltransferase (adenine-specific) activity"/>
    <property type="evidence" value="ECO:0007669"/>
    <property type="project" value="UniProtKB-EC"/>
</dbReference>
<reference evidence="4" key="1">
    <citation type="journal article" date="2021" name="Proc. Natl. Acad. Sci. U.S.A.">
        <title>A Catalog of Tens of Thousands of Viruses from Human Metagenomes Reveals Hidden Associations with Chronic Diseases.</title>
        <authorList>
            <person name="Tisza M.J."/>
            <person name="Buck C.B."/>
        </authorList>
    </citation>
    <scope>NUCLEOTIDE SEQUENCE</scope>
    <source>
        <strain evidence="4">CtSXk8</strain>
    </source>
</reference>
<dbReference type="GO" id="GO:0006298">
    <property type="term" value="P:mismatch repair"/>
    <property type="evidence" value="ECO:0007669"/>
    <property type="project" value="TreeGrafter"/>
</dbReference>
<dbReference type="EMBL" id="BK015291">
    <property type="protein sequence ID" value="DAD99679.1"/>
    <property type="molecule type" value="Genomic_DNA"/>
</dbReference>
<dbReference type="Pfam" id="PF02086">
    <property type="entry name" value="MethyltransfD12"/>
    <property type="match status" value="1"/>
</dbReference>
<dbReference type="SUPFAM" id="SSF53335">
    <property type="entry name" value="S-adenosyl-L-methionine-dependent methyltransferases"/>
    <property type="match status" value="1"/>
</dbReference>
<evidence type="ECO:0000256" key="1">
    <source>
        <dbReference type="ARBA" id="ARBA00022603"/>
    </source>
</evidence>
<dbReference type="GO" id="GO:1904047">
    <property type="term" value="F:S-adenosyl-L-methionine binding"/>
    <property type="evidence" value="ECO:0007669"/>
    <property type="project" value="TreeGrafter"/>
</dbReference>
<dbReference type="GO" id="GO:0009307">
    <property type="term" value="P:DNA restriction-modification system"/>
    <property type="evidence" value="ECO:0007669"/>
    <property type="project" value="InterPro"/>
</dbReference>
<dbReference type="PANTHER" id="PTHR30481:SF4">
    <property type="entry name" value="SITE-SPECIFIC DNA-METHYLTRANSFERASE (ADENINE-SPECIFIC)"/>
    <property type="match status" value="1"/>
</dbReference>
<dbReference type="GO" id="GO:0043565">
    <property type="term" value="F:sequence-specific DNA binding"/>
    <property type="evidence" value="ECO:0007669"/>
    <property type="project" value="TreeGrafter"/>
</dbReference>
<dbReference type="InterPro" id="IPR012327">
    <property type="entry name" value="MeTrfase_D12"/>
</dbReference>
<dbReference type="InterPro" id="IPR029063">
    <property type="entry name" value="SAM-dependent_MTases_sf"/>
</dbReference>
<sequence length="244" mass="27848">MLPYILHLIPPHKVYTEAFFGGGAVFWAKQPVKTEIINDFNANVYTFYKVLQNRFAELKTLIERSVVSREAYKAALVIYHAPFAFTEVQQAWAFWYATNCGYSNQVGNCRITTNSKNVSALNNKITNFTDIYSLRLQGVQIDNNDATEVLTHHDTPDTFHYVDTPYVGAKQGHYGGYEQAHFNELLATLATLKGKFLLSSYHNNELTRYTQTHGWYQKEVSMHLGSSNSTGKRRIEVLTANYPI</sequence>
<evidence type="ECO:0000256" key="3">
    <source>
        <dbReference type="ARBA" id="ARBA00022691"/>
    </source>
</evidence>
<proteinExistence type="predicted"/>